<dbReference type="Proteomes" id="UP000236598">
    <property type="component" value="Unassembled WGS sequence"/>
</dbReference>
<protein>
    <recommendedName>
        <fullName evidence="1">N-acetylmuramidase domain-containing protein</fullName>
    </recommendedName>
</protein>
<evidence type="ECO:0000313" key="2">
    <source>
        <dbReference type="EMBL" id="PNY68629.1"/>
    </source>
</evidence>
<gene>
    <name evidence="2" type="ORF">C2M16_06215</name>
</gene>
<dbReference type="RefSeq" id="WP_103253389.1">
    <property type="nucleotide sequence ID" value="NZ_CAXUAK010000001.1"/>
</dbReference>
<organism evidence="2 3">
    <name type="scientific">Escherichia coli</name>
    <dbReference type="NCBI Taxonomy" id="562"/>
    <lineage>
        <taxon>Bacteria</taxon>
        <taxon>Pseudomonadati</taxon>
        <taxon>Pseudomonadota</taxon>
        <taxon>Gammaproteobacteria</taxon>
        <taxon>Enterobacterales</taxon>
        <taxon>Enterobacteriaceae</taxon>
        <taxon>Escherichia</taxon>
    </lineage>
</organism>
<evidence type="ECO:0000259" key="1">
    <source>
        <dbReference type="Pfam" id="PF11860"/>
    </source>
</evidence>
<dbReference type="Pfam" id="PF11860">
    <property type="entry name" value="Muramidase"/>
    <property type="match status" value="1"/>
</dbReference>
<dbReference type="AlphaFoldDB" id="A0A2K3TWE9"/>
<proteinExistence type="predicted"/>
<dbReference type="InterPro" id="IPR024408">
    <property type="entry name" value="Muramidase"/>
</dbReference>
<comment type="caution">
    <text evidence="2">The sequence shown here is derived from an EMBL/GenBank/DDBJ whole genome shotgun (WGS) entry which is preliminary data.</text>
</comment>
<sequence length="196" mass="22297">MTRTLTHDQQQAAALYLGIPLATLQAVQEVEARSHGFLPDGRPAILFERHVMYRQLKSHGLDADRLAQNYPDLVNKSAGGYQGGSREHYRLNLAKQIHSAAAIESASWGLFQIMGFHWKTLGYTSAADFEKQMNDSEQMQLDTFVRFVEANSKIHDAMKVQNWPEFARRYNGPQYKRNQYDTKLAVAFEKFSKAAA</sequence>
<dbReference type="EMBL" id="PPHQ01000004">
    <property type="protein sequence ID" value="PNY68629.1"/>
    <property type="molecule type" value="Genomic_DNA"/>
</dbReference>
<accession>A0A2K3TWE9</accession>
<feature type="domain" description="N-acetylmuramidase" evidence="1">
    <location>
        <begin position="21"/>
        <end position="191"/>
    </location>
</feature>
<evidence type="ECO:0000313" key="3">
    <source>
        <dbReference type="Proteomes" id="UP000236598"/>
    </source>
</evidence>
<name>A0A2K3TWE9_ECOLX</name>
<reference evidence="2 3" key="1">
    <citation type="submission" date="2018-01" db="EMBL/GenBank/DDBJ databases">
        <title>Draft Genomic Sequencing Of Potential Extraintestinal Pathogenic Escherichia coli B8S18 Isolated From Retail Chicken Skin.</title>
        <authorList>
            <person name="Xu A."/>
            <person name="Tilman S."/>
            <person name="Wisser-Parker K."/>
            <person name="Sheen S."/>
            <person name="Sommers C."/>
        </authorList>
    </citation>
    <scope>NUCLEOTIDE SEQUENCE [LARGE SCALE GENOMIC DNA]</scope>
    <source>
        <strain evidence="2 3">B8S18Com</strain>
    </source>
</reference>